<gene>
    <name evidence="4" type="ORF">N177_4079</name>
</gene>
<dbReference type="SUPFAM" id="SSF55729">
    <property type="entry name" value="Acyl-CoA N-acyltransferases (Nat)"/>
    <property type="match status" value="1"/>
</dbReference>
<dbReference type="GO" id="GO:0008080">
    <property type="term" value="F:N-acetyltransferase activity"/>
    <property type="evidence" value="ECO:0007669"/>
    <property type="project" value="UniProtKB-ARBA"/>
</dbReference>
<name>V4RAU2_9HYPH</name>
<dbReference type="InterPro" id="IPR051016">
    <property type="entry name" value="Diverse_Substrate_AcTransf"/>
</dbReference>
<dbReference type="CDD" id="cd04301">
    <property type="entry name" value="NAT_SF"/>
    <property type="match status" value="1"/>
</dbReference>
<reference evidence="4 5" key="1">
    <citation type="journal article" date="2014" name="Genome Announc.">
        <title>Draft Genome Sequence of Lutibaculum baratangense Strain AMV1T, Isolated from a Mud Volcano in Andamans, India.</title>
        <authorList>
            <person name="Singh A."/>
            <person name="Sreenivas A."/>
            <person name="Sathyanarayana Reddy G."/>
            <person name="Pinnaka A.K."/>
            <person name="Shivaji S."/>
        </authorList>
    </citation>
    <scope>NUCLEOTIDE SEQUENCE [LARGE SCALE GENOMIC DNA]</scope>
    <source>
        <strain evidence="4 5">AMV1</strain>
    </source>
</reference>
<dbReference type="AlphaFoldDB" id="V4RAU2"/>
<dbReference type="PROSITE" id="PS51186">
    <property type="entry name" value="GNAT"/>
    <property type="match status" value="1"/>
</dbReference>
<keyword evidence="5" id="KW-1185">Reference proteome</keyword>
<evidence type="ECO:0000313" key="5">
    <source>
        <dbReference type="Proteomes" id="UP000017819"/>
    </source>
</evidence>
<dbReference type="STRING" id="631454.N177_4079"/>
<protein>
    <submittedName>
        <fullName evidence="4">Acetyltransferase, GNAT family protein</fullName>
    </submittedName>
</protein>
<evidence type="ECO:0000313" key="4">
    <source>
        <dbReference type="EMBL" id="ESR22514.1"/>
    </source>
</evidence>
<dbReference type="OrthoDB" id="9805924at2"/>
<feature type="domain" description="N-acetyltransferase" evidence="3">
    <location>
        <begin position="5"/>
        <end position="162"/>
    </location>
</feature>
<evidence type="ECO:0000256" key="1">
    <source>
        <dbReference type="ARBA" id="ARBA00022679"/>
    </source>
</evidence>
<evidence type="ECO:0000256" key="2">
    <source>
        <dbReference type="ARBA" id="ARBA00023315"/>
    </source>
</evidence>
<sequence length="162" mass="17686">MMPDATLRVAEAEDMPALHEVLLSLARHLGDGESFRSTPEILLKYGFGKGPLFRALVAETGGSICGAAVFFAEFSTLRGAPGVYVQDLWVAEPQRGSGLGRRMLASVMREARSWDAAYLKLATHAKNPAAIRFYERLGVVTDRDEITFVIEGEAWARLETGA</sequence>
<dbReference type="PANTHER" id="PTHR10545:SF29">
    <property type="entry name" value="GH14572P-RELATED"/>
    <property type="match status" value="1"/>
</dbReference>
<keyword evidence="2" id="KW-0012">Acyltransferase</keyword>
<dbReference type="PANTHER" id="PTHR10545">
    <property type="entry name" value="DIAMINE N-ACETYLTRANSFERASE"/>
    <property type="match status" value="1"/>
</dbReference>
<dbReference type="InterPro" id="IPR016181">
    <property type="entry name" value="Acyl_CoA_acyltransferase"/>
</dbReference>
<accession>V4RAU2</accession>
<keyword evidence="1 4" id="KW-0808">Transferase</keyword>
<dbReference type="InterPro" id="IPR000182">
    <property type="entry name" value="GNAT_dom"/>
</dbReference>
<dbReference type="EMBL" id="AWXZ01000042">
    <property type="protein sequence ID" value="ESR22514.1"/>
    <property type="molecule type" value="Genomic_DNA"/>
</dbReference>
<dbReference type="Gene3D" id="3.40.630.30">
    <property type="match status" value="1"/>
</dbReference>
<proteinExistence type="predicted"/>
<evidence type="ECO:0000259" key="3">
    <source>
        <dbReference type="PROSITE" id="PS51186"/>
    </source>
</evidence>
<dbReference type="Proteomes" id="UP000017819">
    <property type="component" value="Unassembled WGS sequence"/>
</dbReference>
<comment type="caution">
    <text evidence="4">The sequence shown here is derived from an EMBL/GenBank/DDBJ whole genome shotgun (WGS) entry which is preliminary data.</text>
</comment>
<organism evidence="4 5">
    <name type="scientific">Lutibaculum baratangense AMV1</name>
    <dbReference type="NCBI Taxonomy" id="631454"/>
    <lineage>
        <taxon>Bacteria</taxon>
        <taxon>Pseudomonadati</taxon>
        <taxon>Pseudomonadota</taxon>
        <taxon>Alphaproteobacteria</taxon>
        <taxon>Hyphomicrobiales</taxon>
        <taxon>Tepidamorphaceae</taxon>
        <taxon>Lutibaculum</taxon>
    </lineage>
</organism>
<dbReference type="Pfam" id="PF00583">
    <property type="entry name" value="Acetyltransf_1"/>
    <property type="match status" value="1"/>
</dbReference>
<dbReference type="eggNOG" id="COG0456">
    <property type="taxonomic scope" value="Bacteria"/>
</dbReference>